<evidence type="ECO:0000259" key="2">
    <source>
        <dbReference type="PROSITE" id="PS51156"/>
    </source>
</evidence>
<dbReference type="InterPro" id="IPR000949">
    <property type="entry name" value="ELM2_dom"/>
</dbReference>
<dbReference type="AlphaFoldDB" id="A0A0M0JB42"/>
<protein>
    <recommendedName>
        <fullName evidence="2">ELM2 domain-containing protein</fullName>
    </recommendedName>
</protein>
<gene>
    <name evidence="3" type="ORF">Ctob_002973</name>
</gene>
<keyword evidence="4" id="KW-1185">Reference proteome</keyword>
<evidence type="ECO:0000313" key="4">
    <source>
        <dbReference type="Proteomes" id="UP000037460"/>
    </source>
</evidence>
<organism evidence="3 4">
    <name type="scientific">Chrysochromulina tobinii</name>
    <dbReference type="NCBI Taxonomy" id="1460289"/>
    <lineage>
        <taxon>Eukaryota</taxon>
        <taxon>Haptista</taxon>
        <taxon>Haptophyta</taxon>
        <taxon>Prymnesiophyceae</taxon>
        <taxon>Prymnesiales</taxon>
        <taxon>Chrysochromulinaceae</taxon>
        <taxon>Chrysochromulina</taxon>
    </lineage>
</organism>
<comment type="caution">
    <text evidence="3">The sequence shown here is derived from an EMBL/GenBank/DDBJ whole genome shotgun (WGS) entry which is preliminary data.</text>
</comment>
<evidence type="ECO:0000256" key="1">
    <source>
        <dbReference type="ARBA" id="ARBA00023242"/>
    </source>
</evidence>
<dbReference type="Proteomes" id="UP000037460">
    <property type="component" value="Unassembled WGS sequence"/>
</dbReference>
<name>A0A0M0JB42_9EUKA</name>
<dbReference type="OrthoDB" id="10588426at2759"/>
<sequence length="145" mass="16173">MPQAKVLDYLEQTKAVLARADGAPRFSEEVALSILHDLRYNAEAALAALRHCVAWMQPPPSPADAPTKPPGRAAAANSVLWLQRLREHQRRVAWSDGEKEALDAGITEYGKELASVYRAQTVLQEKSLPQLIEMYYVAGWRHQSP</sequence>
<evidence type="ECO:0000313" key="3">
    <source>
        <dbReference type="EMBL" id="KOO23791.1"/>
    </source>
</evidence>
<accession>A0A0M0JB42</accession>
<dbReference type="PROSITE" id="PS51156">
    <property type="entry name" value="ELM2"/>
    <property type="match status" value="1"/>
</dbReference>
<dbReference type="Gene3D" id="1.10.10.60">
    <property type="entry name" value="Homeodomain-like"/>
    <property type="match status" value="1"/>
</dbReference>
<feature type="domain" description="ELM2" evidence="2">
    <location>
        <begin position="1"/>
        <end position="53"/>
    </location>
</feature>
<reference evidence="4" key="1">
    <citation type="journal article" date="2015" name="PLoS Genet.">
        <title>Genome Sequence and Transcriptome Analyses of Chrysochromulina tobin: Metabolic Tools for Enhanced Algal Fitness in the Prominent Order Prymnesiales (Haptophyceae).</title>
        <authorList>
            <person name="Hovde B.T."/>
            <person name="Deodato C.R."/>
            <person name="Hunsperger H.M."/>
            <person name="Ryken S.A."/>
            <person name="Yost W."/>
            <person name="Jha R.K."/>
            <person name="Patterson J."/>
            <person name="Monnat R.J. Jr."/>
            <person name="Barlow S.B."/>
            <person name="Starkenburg S.R."/>
            <person name="Cattolico R.A."/>
        </authorList>
    </citation>
    <scope>NUCLEOTIDE SEQUENCE</scope>
    <source>
        <strain evidence="4">CCMP291</strain>
    </source>
</reference>
<proteinExistence type="predicted"/>
<keyword evidence="1" id="KW-0539">Nucleus</keyword>
<dbReference type="EMBL" id="JWZX01003156">
    <property type="protein sequence ID" value="KOO23791.1"/>
    <property type="molecule type" value="Genomic_DNA"/>
</dbReference>